<evidence type="ECO:0000313" key="1">
    <source>
        <dbReference type="EMBL" id="RIB13802.1"/>
    </source>
</evidence>
<organism evidence="1 2">
    <name type="scientific">Gigaspora rosea</name>
    <dbReference type="NCBI Taxonomy" id="44941"/>
    <lineage>
        <taxon>Eukaryota</taxon>
        <taxon>Fungi</taxon>
        <taxon>Fungi incertae sedis</taxon>
        <taxon>Mucoromycota</taxon>
        <taxon>Glomeromycotina</taxon>
        <taxon>Glomeromycetes</taxon>
        <taxon>Diversisporales</taxon>
        <taxon>Gigasporaceae</taxon>
        <taxon>Gigaspora</taxon>
    </lineage>
</organism>
<gene>
    <name evidence="1" type="ORF">C2G38_1974377</name>
</gene>
<comment type="caution">
    <text evidence="1">The sequence shown here is derived from an EMBL/GenBank/DDBJ whole genome shotgun (WGS) entry which is preliminary data.</text>
</comment>
<name>A0A397UVI4_9GLOM</name>
<dbReference type="EMBL" id="QKWP01000890">
    <property type="protein sequence ID" value="RIB13802.1"/>
    <property type="molecule type" value="Genomic_DNA"/>
</dbReference>
<keyword evidence="2" id="KW-1185">Reference proteome</keyword>
<proteinExistence type="predicted"/>
<evidence type="ECO:0000313" key="2">
    <source>
        <dbReference type="Proteomes" id="UP000266673"/>
    </source>
</evidence>
<dbReference type="OrthoDB" id="2440592at2759"/>
<sequence>VRSNAFSRTLEKPKERFIFASGHTHNHSRSPRIGSKGWAYWAKVGRSDKLLGLAWSNSRWNLLLFGLEDFGLYFLYIRYALNN</sequence>
<reference evidence="1 2" key="1">
    <citation type="submission" date="2018-06" db="EMBL/GenBank/DDBJ databases">
        <title>Comparative genomics reveals the genomic features of Rhizophagus irregularis, R. cerebriforme, R. diaphanum and Gigaspora rosea, and their symbiotic lifestyle signature.</title>
        <authorList>
            <person name="Morin E."/>
            <person name="San Clemente H."/>
            <person name="Chen E.C.H."/>
            <person name="De La Providencia I."/>
            <person name="Hainaut M."/>
            <person name="Kuo A."/>
            <person name="Kohler A."/>
            <person name="Murat C."/>
            <person name="Tang N."/>
            <person name="Roy S."/>
            <person name="Loubradou J."/>
            <person name="Henrissat B."/>
            <person name="Grigoriev I.V."/>
            <person name="Corradi N."/>
            <person name="Roux C."/>
            <person name="Martin F.M."/>
        </authorList>
    </citation>
    <scope>NUCLEOTIDE SEQUENCE [LARGE SCALE GENOMIC DNA]</scope>
    <source>
        <strain evidence="1 2">DAOM 194757</strain>
    </source>
</reference>
<protein>
    <submittedName>
        <fullName evidence="1">Uncharacterized protein</fullName>
    </submittedName>
</protein>
<dbReference type="Proteomes" id="UP000266673">
    <property type="component" value="Unassembled WGS sequence"/>
</dbReference>
<accession>A0A397UVI4</accession>
<feature type="non-terminal residue" evidence="1">
    <location>
        <position position="1"/>
    </location>
</feature>
<dbReference type="AlphaFoldDB" id="A0A397UVI4"/>